<feature type="transmembrane region" description="Helical" evidence="6">
    <location>
        <begin position="138"/>
        <end position="158"/>
    </location>
</feature>
<feature type="transmembrane region" description="Helical" evidence="6">
    <location>
        <begin position="357"/>
        <end position="378"/>
    </location>
</feature>
<comment type="caution">
    <text evidence="7">The sequence shown here is derived from an EMBL/GenBank/DDBJ whole genome shotgun (WGS) entry which is preliminary data.</text>
</comment>
<feature type="region of interest" description="Disordered" evidence="5">
    <location>
        <begin position="426"/>
        <end position="508"/>
    </location>
</feature>
<feature type="transmembrane region" description="Helical" evidence="6">
    <location>
        <begin position="65"/>
        <end position="87"/>
    </location>
</feature>
<dbReference type="Pfam" id="PF00002">
    <property type="entry name" value="7tm_2"/>
    <property type="match status" value="1"/>
</dbReference>
<feature type="transmembrane region" description="Helical" evidence="6">
    <location>
        <begin position="291"/>
        <end position="312"/>
    </location>
</feature>
<evidence type="ECO:0000256" key="2">
    <source>
        <dbReference type="ARBA" id="ARBA00022692"/>
    </source>
</evidence>
<dbReference type="GO" id="GO:0004930">
    <property type="term" value="F:G protein-coupled receptor activity"/>
    <property type="evidence" value="ECO:0007669"/>
    <property type="project" value="InterPro"/>
</dbReference>
<evidence type="ECO:0000256" key="1">
    <source>
        <dbReference type="ARBA" id="ARBA00004141"/>
    </source>
</evidence>
<reference evidence="7 8" key="1">
    <citation type="submission" date="2020-01" db="EMBL/GenBank/DDBJ databases">
        <title>Aspergillus terreus IFO 6365 whole genome shotgun sequence.</title>
        <authorList>
            <person name="Kanamasa S."/>
            <person name="Takahashi H."/>
        </authorList>
    </citation>
    <scope>NUCLEOTIDE SEQUENCE [LARGE SCALE GENOMIC DNA]</scope>
    <source>
        <strain evidence="7 8">IFO 6365</strain>
    </source>
</reference>
<feature type="compositionally biased region" description="Low complexity" evidence="5">
    <location>
        <begin position="465"/>
        <end position="483"/>
    </location>
</feature>
<feature type="transmembrane region" description="Helical" evidence="6">
    <location>
        <begin position="221"/>
        <end position="248"/>
    </location>
</feature>
<dbReference type="OrthoDB" id="26203at2759"/>
<keyword evidence="8" id="KW-1185">Reference proteome</keyword>
<comment type="subcellular location">
    <subcellularLocation>
        <location evidence="1">Membrane</location>
        <topology evidence="1">Multi-pass membrane protein</topology>
    </subcellularLocation>
</comment>
<dbReference type="GO" id="GO:0016020">
    <property type="term" value="C:membrane"/>
    <property type="evidence" value="ECO:0007669"/>
    <property type="project" value="UniProtKB-SubCell"/>
</dbReference>
<dbReference type="Proteomes" id="UP000452235">
    <property type="component" value="Unassembled WGS sequence"/>
</dbReference>
<sequence>MANSTLHGICPEPFYQESLFPSTGGFIGGRYCQTVPLGDERLSCCLPCPLTEWTYDDQLLSQTKVASWLGVAILPLCIFLLVSYAVLPVKYTHRHYLSICFTLGICFMEIAFIIPLGVKSEQCHNAITPNDMYTDVSCAFTGALLLFGGWIVVVWSFIRTVAFHLQVCWEVIIGKKFMWGSFICGWGIPALCLTLMLIYTGVSYRFGNVCHINIKNSTSDYWAPVMAFAAASLLLHVATLGYCIHVYIRSLFDSSDSTTNSSGLPSYTGSVRTMTARQAYRRIRRVLQLQWRGISLVLIIIGNVIFFAVVFIDMNNELSLTPENMEKATPWLACLMETKGEKNRCLDQADAVRPNKATLLAVLILLSLVGFWNFILFARPSMFMGWVDFFKNGFGGGGPRRHEFVSVDARNKRLPDTRTYEMLTSSGISKTPEPLVRSPSPARTAGTLSPVGGHNHYGREARYVRPSMSFSGPRPPGSSQGQGRDWDPQATFARGQSPEYHHRQNLSR</sequence>
<accession>A0A5M3Z5Z7</accession>
<keyword evidence="3 6" id="KW-1133">Transmembrane helix</keyword>
<dbReference type="VEuPathDB" id="FungiDB:ATEG_06459"/>
<feature type="transmembrane region" description="Helical" evidence="6">
    <location>
        <begin position="99"/>
        <end position="118"/>
    </location>
</feature>
<dbReference type="AlphaFoldDB" id="A0A5M3Z5Z7"/>
<dbReference type="PROSITE" id="PS50261">
    <property type="entry name" value="G_PROTEIN_RECEP_F2_4"/>
    <property type="match status" value="1"/>
</dbReference>
<dbReference type="InterPro" id="IPR000832">
    <property type="entry name" value="GPCR_2_secretin-like"/>
</dbReference>
<evidence type="ECO:0000313" key="7">
    <source>
        <dbReference type="EMBL" id="GFF18265.1"/>
    </source>
</evidence>
<evidence type="ECO:0000313" key="8">
    <source>
        <dbReference type="Proteomes" id="UP000452235"/>
    </source>
</evidence>
<evidence type="ECO:0000256" key="4">
    <source>
        <dbReference type="ARBA" id="ARBA00023136"/>
    </source>
</evidence>
<evidence type="ECO:0000256" key="5">
    <source>
        <dbReference type="SAM" id="MobiDB-lite"/>
    </source>
</evidence>
<proteinExistence type="predicted"/>
<evidence type="ECO:0000256" key="6">
    <source>
        <dbReference type="SAM" id="Phobius"/>
    </source>
</evidence>
<dbReference type="EMBL" id="BLJY01000008">
    <property type="protein sequence ID" value="GFF18265.1"/>
    <property type="molecule type" value="Genomic_DNA"/>
</dbReference>
<dbReference type="PANTHER" id="PTHR42058">
    <property type="entry name" value="G_PROTEIN_RECEP_F2_4 DOMAIN-CONTAINING PROTEIN"/>
    <property type="match status" value="1"/>
</dbReference>
<dbReference type="InterPro" id="IPR017981">
    <property type="entry name" value="GPCR_2-like_7TM"/>
</dbReference>
<keyword evidence="4 6" id="KW-0472">Membrane</keyword>
<evidence type="ECO:0000256" key="3">
    <source>
        <dbReference type="ARBA" id="ARBA00022989"/>
    </source>
</evidence>
<gene>
    <name evidence="7" type="ORF">ATEIFO6365_0008020900</name>
</gene>
<protein>
    <submittedName>
        <fullName evidence="7">Frizzled and smoothened-like protein P</fullName>
    </submittedName>
</protein>
<feature type="transmembrane region" description="Helical" evidence="6">
    <location>
        <begin position="179"/>
        <end position="201"/>
    </location>
</feature>
<name>A0A5M3Z5Z7_ASPTE</name>
<organism evidence="7 8">
    <name type="scientific">Aspergillus terreus</name>
    <dbReference type="NCBI Taxonomy" id="33178"/>
    <lineage>
        <taxon>Eukaryota</taxon>
        <taxon>Fungi</taxon>
        <taxon>Dikarya</taxon>
        <taxon>Ascomycota</taxon>
        <taxon>Pezizomycotina</taxon>
        <taxon>Eurotiomycetes</taxon>
        <taxon>Eurotiomycetidae</taxon>
        <taxon>Eurotiales</taxon>
        <taxon>Aspergillaceae</taxon>
        <taxon>Aspergillus</taxon>
        <taxon>Aspergillus subgen. Circumdati</taxon>
    </lineage>
</organism>
<dbReference type="Gene3D" id="1.20.1070.10">
    <property type="entry name" value="Rhodopsin 7-helix transmembrane proteins"/>
    <property type="match status" value="1"/>
</dbReference>
<dbReference type="PANTHER" id="PTHR42058:SF1">
    <property type="entry name" value="G-PROTEIN COUPLED RECEPTORS FAMILY 2 PROFILE 2 DOMAIN-CONTAINING PROTEIN"/>
    <property type="match status" value="1"/>
</dbReference>
<keyword evidence="2 6" id="KW-0812">Transmembrane</keyword>
<dbReference type="GO" id="GO:0007166">
    <property type="term" value="P:cell surface receptor signaling pathway"/>
    <property type="evidence" value="ECO:0007669"/>
    <property type="project" value="InterPro"/>
</dbReference>
<dbReference type="InterPro" id="IPR053247">
    <property type="entry name" value="GPCR_GPR1/git3-like"/>
</dbReference>